<dbReference type="Pfam" id="PF17917">
    <property type="entry name" value="RT_RNaseH"/>
    <property type="match status" value="1"/>
</dbReference>
<evidence type="ECO:0000256" key="5">
    <source>
        <dbReference type="ARBA" id="ARBA00022801"/>
    </source>
</evidence>
<dbReference type="GO" id="GO:0003964">
    <property type="term" value="F:RNA-directed DNA polymerase activity"/>
    <property type="evidence" value="ECO:0007669"/>
    <property type="project" value="UniProtKB-KW"/>
</dbReference>
<feature type="domain" description="Reverse transcriptase RNase H-like" evidence="8">
    <location>
        <begin position="356"/>
        <end position="456"/>
    </location>
</feature>
<dbReference type="FunFam" id="3.10.20.370:FF:000001">
    <property type="entry name" value="Retrovirus-related Pol polyprotein from transposon 17.6-like protein"/>
    <property type="match status" value="1"/>
</dbReference>
<keyword evidence="1" id="KW-0808">Transferase</keyword>
<dbReference type="SUPFAM" id="SSF56672">
    <property type="entry name" value="DNA/RNA polymerases"/>
    <property type="match status" value="1"/>
</dbReference>
<dbReference type="InterPro" id="IPR041373">
    <property type="entry name" value="RT_RNaseH"/>
</dbReference>
<dbReference type="Gene3D" id="3.10.10.10">
    <property type="entry name" value="HIV Type 1 Reverse Transcriptase, subunit A, domain 1"/>
    <property type="match status" value="1"/>
</dbReference>
<dbReference type="InterPro" id="IPR000477">
    <property type="entry name" value="RT_dom"/>
</dbReference>
<dbReference type="Proteomes" id="UP000663760">
    <property type="component" value="Unassembled WGS sequence"/>
</dbReference>
<dbReference type="Pfam" id="PF00078">
    <property type="entry name" value="RVT_1"/>
    <property type="match status" value="1"/>
</dbReference>
<gene>
    <name evidence="9" type="ORF">SI8410_UN003521</name>
</gene>
<evidence type="ECO:0000313" key="9">
    <source>
        <dbReference type="EMBL" id="CAB1184535.1"/>
    </source>
</evidence>
<dbReference type="PANTHER" id="PTHR33064:SF39">
    <property type="match status" value="1"/>
</dbReference>
<dbReference type="InterPro" id="IPR051320">
    <property type="entry name" value="Viral_Replic_Matur_Polypro"/>
</dbReference>
<keyword evidence="5" id="KW-0378">Hydrolase</keyword>
<dbReference type="Gene3D" id="3.30.70.270">
    <property type="match status" value="1"/>
</dbReference>
<protein>
    <recommendedName>
        <fullName evidence="11">Reverse transcriptase</fullName>
    </recommendedName>
</protein>
<keyword evidence="10" id="KW-1185">Reference proteome</keyword>
<dbReference type="PANTHER" id="PTHR33064">
    <property type="entry name" value="POL PROTEIN"/>
    <property type="match status" value="1"/>
</dbReference>
<comment type="caution">
    <text evidence="9">The sequence shown here is derived from an EMBL/GenBank/DDBJ whole genome shotgun (WGS) entry which is preliminary data.</text>
</comment>
<name>A0A811G6L8_SPIIN</name>
<keyword evidence="2" id="KW-0548">Nucleotidyltransferase</keyword>
<dbReference type="OrthoDB" id="670199at2759"/>
<dbReference type="InterPro" id="IPR043128">
    <property type="entry name" value="Rev_trsase/Diguanyl_cyclase"/>
</dbReference>
<keyword evidence="6" id="KW-0695">RNA-directed DNA polymerase</keyword>
<evidence type="ECO:0000256" key="2">
    <source>
        <dbReference type="ARBA" id="ARBA00022695"/>
    </source>
</evidence>
<dbReference type="GO" id="GO:0016787">
    <property type="term" value="F:hydrolase activity"/>
    <property type="evidence" value="ECO:0007669"/>
    <property type="project" value="UniProtKB-KW"/>
</dbReference>
<keyword evidence="3" id="KW-0540">Nuclease</keyword>
<evidence type="ECO:0000259" key="7">
    <source>
        <dbReference type="Pfam" id="PF00078"/>
    </source>
</evidence>
<dbReference type="GO" id="GO:0004519">
    <property type="term" value="F:endonuclease activity"/>
    <property type="evidence" value="ECO:0007669"/>
    <property type="project" value="UniProtKB-KW"/>
</dbReference>
<evidence type="ECO:0008006" key="11">
    <source>
        <dbReference type="Google" id="ProtNLM"/>
    </source>
</evidence>
<evidence type="ECO:0000256" key="3">
    <source>
        <dbReference type="ARBA" id="ARBA00022722"/>
    </source>
</evidence>
<evidence type="ECO:0000256" key="6">
    <source>
        <dbReference type="ARBA" id="ARBA00022918"/>
    </source>
</evidence>
<accession>A0A811G6L8</accession>
<dbReference type="CDD" id="cd09274">
    <property type="entry name" value="RNase_HI_RT_Ty3"/>
    <property type="match status" value="1"/>
</dbReference>
<sequence length="500" mass="56848">MKITKELSQAPIILGRPFLATAKAVTDWGKGEVILKVGEHTVKVNINKLMKYPSQAFEDLGAIDLFDDQDIETCIEEVMTVNEGADFEELPLDDPTGELKPLPSTLKYAFLDSQQVKPVIISSQLNEEQEKRVLDVLRRNEQAIGWTLADLRGLDPSLCTHRIFLEDEFRPVREAQCRLNPKVWEAVKEEILKWLNAEIIYPISDSQWVSPVHVVPKKAGVTVTVNDKGEEIQTRYNQIAIHPDDQEKTTFTCPFGTFAFRQMPFGLCNAPSTFQRCMTAIFADFLGDSLEVLMDDFSVFGDDFDSCLTHLTKILEKSHFMVREGVVLGHLVSGKGLEMLKLALIEAPILQSLNWDLPFEIMCDASDYAVGAVLGQRIDKKPTAIWYASKTLAEAQMNYTTTEKELLAVVYALEKFRPYILGSKIVIYTDHAALKYLFSKKEVKPRLIRWVLLLQERSFDQTVRIGGTSFQMHYGRIERLTRHLSRCLRSDSYLGRRAIC</sequence>
<evidence type="ECO:0000313" key="10">
    <source>
        <dbReference type="Proteomes" id="UP000663760"/>
    </source>
</evidence>
<evidence type="ECO:0000259" key="8">
    <source>
        <dbReference type="Pfam" id="PF17917"/>
    </source>
</evidence>
<dbReference type="Gene3D" id="3.10.20.370">
    <property type="match status" value="1"/>
</dbReference>
<evidence type="ECO:0000256" key="1">
    <source>
        <dbReference type="ARBA" id="ARBA00022679"/>
    </source>
</evidence>
<dbReference type="EMBL" id="CACVBZ020000003">
    <property type="protein sequence ID" value="CAB1184535.1"/>
    <property type="molecule type" value="Genomic_DNA"/>
</dbReference>
<dbReference type="AlphaFoldDB" id="A0A811G6L8"/>
<feature type="domain" description="Reverse transcriptase" evidence="7">
    <location>
        <begin position="235"/>
        <end position="317"/>
    </location>
</feature>
<proteinExistence type="predicted"/>
<reference evidence="9" key="1">
    <citation type="submission" date="2020-02" db="EMBL/GenBank/DDBJ databases">
        <authorList>
            <person name="Scholz U."/>
            <person name="Mascher M."/>
            <person name="Fiebig A."/>
        </authorList>
    </citation>
    <scope>NUCLEOTIDE SEQUENCE</scope>
</reference>
<organism evidence="9 10">
    <name type="scientific">Spirodela intermedia</name>
    <name type="common">Intermediate duckweed</name>
    <dbReference type="NCBI Taxonomy" id="51605"/>
    <lineage>
        <taxon>Eukaryota</taxon>
        <taxon>Viridiplantae</taxon>
        <taxon>Streptophyta</taxon>
        <taxon>Embryophyta</taxon>
        <taxon>Tracheophyta</taxon>
        <taxon>Spermatophyta</taxon>
        <taxon>Magnoliopsida</taxon>
        <taxon>Liliopsida</taxon>
        <taxon>Araceae</taxon>
        <taxon>Lemnoideae</taxon>
        <taxon>Spirodela</taxon>
    </lineage>
</organism>
<dbReference type="CDD" id="cd01647">
    <property type="entry name" value="RT_LTR"/>
    <property type="match status" value="1"/>
</dbReference>
<keyword evidence="4" id="KW-0255">Endonuclease</keyword>
<dbReference type="InterPro" id="IPR043502">
    <property type="entry name" value="DNA/RNA_pol_sf"/>
</dbReference>
<evidence type="ECO:0000256" key="4">
    <source>
        <dbReference type="ARBA" id="ARBA00022759"/>
    </source>
</evidence>